<dbReference type="InterPro" id="IPR050515">
    <property type="entry name" value="Beta-lactam/transpept"/>
</dbReference>
<dbReference type="SUPFAM" id="SSF54184">
    <property type="entry name" value="Penicillin-binding protein 2x (pbp-2x), c-terminal domain"/>
    <property type="match status" value="2"/>
</dbReference>
<dbReference type="PANTHER" id="PTHR30627">
    <property type="entry name" value="PEPTIDOGLYCAN D,D-TRANSPEPTIDASE"/>
    <property type="match status" value="1"/>
</dbReference>
<evidence type="ECO:0000256" key="1">
    <source>
        <dbReference type="ARBA" id="ARBA00004167"/>
    </source>
</evidence>
<dbReference type="PANTHER" id="PTHR30627:SF1">
    <property type="entry name" value="PEPTIDOGLYCAN D,D-TRANSPEPTIDASE FTSI"/>
    <property type="match status" value="1"/>
</dbReference>
<reference evidence="4 5" key="1">
    <citation type="journal article" date="2014" name="Antonie Van Leeuwenhoek">
        <title>Oenococcus alcoholitolerans sp. nov., a lactic acid bacteria isolated from cachaca and ethanol fermentation processes.</title>
        <authorList>
            <person name="Badotti F."/>
            <person name="Moreira A.P."/>
            <person name="Tonon L.A."/>
            <person name="de Lucena B.T."/>
            <person name="Gomes Fde C."/>
            <person name="Kruger R."/>
            <person name="Thompson C.C."/>
            <person name="de Morais M.A.Jr."/>
            <person name="Rosa C.A."/>
            <person name="Thompson F.L."/>
        </authorList>
    </citation>
    <scope>NUCLEOTIDE SEQUENCE [LARGE SCALE GENOMIC DNA]</scope>
    <source>
        <strain evidence="4 5">UFRJ-M7.2.18</strain>
    </source>
</reference>
<dbReference type="InterPro" id="IPR001460">
    <property type="entry name" value="PCN-bd_Tpept"/>
</dbReference>
<sequence length="234" mass="25468">MVSPKTAAQVRKDMIDVVNLPDGTARTYSLAKQGYQIAAKTGTAQIAVDGKYTNNYSSSTHSVEALVPADNPRFIFYMYIRQPRSFIGGFADSTINTLFHPLIISALNNVKSQPAASDSAKKIPDFYGKSYTQAQQLAEDNGLQMIFVGSRRAKVSFQSIGAGSLVIVDQKIFLKSDDSIDMPDMKGWTLSDVSSFAKIAGLSLTYHGAGTVYKQSIPVDTSLEKGNNLEVYLE</sequence>
<gene>
    <name evidence="4" type="ORF">Q757_03960</name>
</gene>
<dbReference type="Pfam" id="PF00905">
    <property type="entry name" value="Transpeptidase"/>
    <property type="match status" value="1"/>
</dbReference>
<dbReference type="SUPFAM" id="SSF56601">
    <property type="entry name" value="beta-lactamase/transpeptidase-like"/>
    <property type="match status" value="1"/>
</dbReference>
<protein>
    <recommendedName>
        <fullName evidence="3">PASTA domain-containing protein</fullName>
    </recommendedName>
</protein>
<proteinExistence type="predicted"/>
<evidence type="ECO:0000313" key="5">
    <source>
        <dbReference type="Proteomes" id="UP000030023"/>
    </source>
</evidence>
<dbReference type="CDD" id="cd06575">
    <property type="entry name" value="PASTA_Pbp2x-like_2"/>
    <property type="match status" value="1"/>
</dbReference>
<feature type="domain" description="PASTA" evidence="3">
    <location>
        <begin position="118"/>
        <end position="175"/>
    </location>
</feature>
<comment type="caution">
    <text evidence="4">The sequence shown here is derived from an EMBL/GenBank/DDBJ whole genome shotgun (WGS) entry which is preliminary data.</text>
</comment>
<feature type="domain" description="PASTA" evidence="3">
    <location>
        <begin position="176"/>
        <end position="234"/>
    </location>
</feature>
<evidence type="ECO:0000259" key="3">
    <source>
        <dbReference type="PROSITE" id="PS51178"/>
    </source>
</evidence>
<dbReference type="Pfam" id="PF03793">
    <property type="entry name" value="PASTA"/>
    <property type="match status" value="2"/>
</dbReference>
<keyword evidence="5" id="KW-1185">Reference proteome</keyword>
<keyword evidence="2" id="KW-0472">Membrane</keyword>
<organism evidence="4 5">
    <name type="scientific">Oenococcus alcoholitolerans</name>
    <dbReference type="NCBI Taxonomy" id="931074"/>
    <lineage>
        <taxon>Bacteria</taxon>
        <taxon>Bacillati</taxon>
        <taxon>Bacillota</taxon>
        <taxon>Bacilli</taxon>
        <taxon>Lactobacillales</taxon>
        <taxon>Lactobacillaceae</taxon>
        <taxon>Oenococcus</taxon>
    </lineage>
</organism>
<comment type="subcellular location">
    <subcellularLocation>
        <location evidence="1">Membrane</location>
        <topology evidence="1">Single-pass membrane protein</topology>
    </subcellularLocation>
</comment>
<dbReference type="Gene3D" id="3.30.450.330">
    <property type="match status" value="1"/>
</dbReference>
<accession>A0ABR4XRD3</accession>
<evidence type="ECO:0000313" key="4">
    <source>
        <dbReference type="EMBL" id="KGO31955.1"/>
    </source>
</evidence>
<dbReference type="InterPro" id="IPR012338">
    <property type="entry name" value="Beta-lactam/transpept-like"/>
</dbReference>
<name>A0ABR4XRD3_9LACO</name>
<dbReference type="Proteomes" id="UP000030023">
    <property type="component" value="Unassembled WGS sequence"/>
</dbReference>
<evidence type="ECO:0000256" key="2">
    <source>
        <dbReference type="ARBA" id="ARBA00023136"/>
    </source>
</evidence>
<dbReference type="PROSITE" id="PS51178">
    <property type="entry name" value="PASTA"/>
    <property type="match status" value="2"/>
</dbReference>
<dbReference type="InterPro" id="IPR005543">
    <property type="entry name" value="PASTA_dom"/>
</dbReference>
<dbReference type="EMBL" id="AXCV01000144">
    <property type="protein sequence ID" value="KGO31955.1"/>
    <property type="molecule type" value="Genomic_DNA"/>
</dbReference>
<dbReference type="Gene3D" id="3.40.710.10">
    <property type="entry name" value="DD-peptidase/beta-lactamase superfamily"/>
    <property type="match status" value="1"/>
</dbReference>
<dbReference type="SMART" id="SM00740">
    <property type="entry name" value="PASTA"/>
    <property type="match status" value="2"/>
</dbReference>